<evidence type="ECO:0000313" key="1">
    <source>
        <dbReference type="EMBL" id="SVB30942.1"/>
    </source>
</evidence>
<reference evidence="1" key="1">
    <citation type="submission" date="2018-05" db="EMBL/GenBank/DDBJ databases">
        <authorList>
            <person name="Lanie J.A."/>
            <person name="Ng W.-L."/>
            <person name="Kazmierczak K.M."/>
            <person name="Andrzejewski T.M."/>
            <person name="Davidsen T.M."/>
            <person name="Wayne K.J."/>
            <person name="Tettelin H."/>
            <person name="Glass J.I."/>
            <person name="Rusch D."/>
            <person name="Podicherti R."/>
            <person name="Tsui H.-C.T."/>
            <person name="Winkler M.E."/>
        </authorList>
    </citation>
    <scope>NUCLEOTIDE SEQUENCE</scope>
</reference>
<gene>
    <name evidence="1" type="ORF">METZ01_LOCUS183796</name>
</gene>
<organism evidence="1">
    <name type="scientific">marine metagenome</name>
    <dbReference type="NCBI Taxonomy" id="408172"/>
    <lineage>
        <taxon>unclassified sequences</taxon>
        <taxon>metagenomes</taxon>
        <taxon>ecological metagenomes</taxon>
    </lineage>
</organism>
<protein>
    <submittedName>
        <fullName evidence="1">Uncharacterized protein</fullName>
    </submittedName>
</protein>
<proteinExistence type="predicted"/>
<dbReference type="EMBL" id="UINC01036647">
    <property type="protein sequence ID" value="SVB30942.1"/>
    <property type="molecule type" value="Genomic_DNA"/>
</dbReference>
<name>A0A382CYP4_9ZZZZ</name>
<sequence>MRLLCALISVLFLAISPTSAQPLNYDPYFVLPAGLGQTSIDAGVVVSDTGDIFNTSDVVAMAKFNPHKKIEAGARFAFGWLNDTKSNFSSLVVGAKYSLGHHSAATVNLTVPAGGVDHPGLSLGLMNSAELTTGLMLNAQFQLGLLKGYNGGKGIVVDALIEPVKVFNNRYCAYLDLFITSNTDRLSDFLAVNLGPNIDISIGDGSVLNIGVTLGLSGDSKQKETGLTFILLRNM</sequence>
<accession>A0A382CYP4</accession>
<dbReference type="AlphaFoldDB" id="A0A382CYP4"/>